<evidence type="ECO:0000313" key="1">
    <source>
        <dbReference type="EMBL" id="AYV79952.1"/>
    </source>
</evidence>
<protein>
    <submittedName>
        <fullName evidence="1">Uncharacterized protein</fullName>
    </submittedName>
</protein>
<name>A0A3G4ZYH4_9VIRU</name>
<reference evidence="1" key="1">
    <citation type="submission" date="2018-10" db="EMBL/GenBank/DDBJ databases">
        <title>Hidden diversity of soil giant viruses.</title>
        <authorList>
            <person name="Schulz F."/>
            <person name="Alteio L."/>
            <person name="Goudeau D."/>
            <person name="Ryan E.M."/>
            <person name="Malmstrom R.R."/>
            <person name="Blanchard J."/>
            <person name="Woyke T."/>
        </authorList>
    </citation>
    <scope>NUCLEOTIDE SEQUENCE</scope>
    <source>
        <strain evidence="1">GAV1</strain>
    </source>
</reference>
<dbReference type="EMBL" id="MK072201">
    <property type="protein sequence ID" value="AYV79952.1"/>
    <property type="molecule type" value="Genomic_DNA"/>
</dbReference>
<sequence length="121" mass="14118">MDLEEAEYNIIYDKVIDFRDTYSISDDDWVPCDESDVKEGDVIFIQYTPISQLNLYVHLPECGTVTNIGTYTYHSPTDDSIKEDINITITNHIGKSISLNKDYFSIYSRGYWTTILKYVRH</sequence>
<proteinExistence type="predicted"/>
<gene>
    <name evidence="1" type="ORF">Gaeavirus3_6</name>
</gene>
<accession>A0A3G4ZYH4</accession>
<organism evidence="1">
    <name type="scientific">Gaeavirus sp</name>
    <dbReference type="NCBI Taxonomy" id="2487767"/>
    <lineage>
        <taxon>Viruses</taxon>
        <taxon>Varidnaviria</taxon>
        <taxon>Bamfordvirae</taxon>
        <taxon>Nucleocytoviricota</taxon>
        <taxon>Megaviricetes</taxon>
        <taxon>Imitervirales</taxon>
        <taxon>Mimiviridae</taxon>
        <taxon>Klosneuvirinae</taxon>
    </lineage>
</organism>